<dbReference type="KEGG" id="pxi:J5O05_17470"/>
<dbReference type="EMBL" id="CP072134">
    <property type="protein sequence ID" value="QTH72953.1"/>
    <property type="molecule type" value="Genomic_DNA"/>
</dbReference>
<dbReference type="RefSeq" id="WP_208844573.1">
    <property type="nucleotide sequence ID" value="NZ_CP072134.1"/>
</dbReference>
<keyword evidence="1" id="KW-0614">Plasmid</keyword>
<name>A0A975HMB0_9GAMM</name>
<reference evidence="1" key="1">
    <citation type="submission" date="2021-03" db="EMBL/GenBank/DDBJ databases">
        <title>Complete Genome of Pseudoalteromonas xiamenensis STKMTI.2, a new potential marine bacterium producing anti-Vibrio compounds.</title>
        <authorList>
            <person name="Handayani D.P."/>
            <person name="Isnansetyo A."/>
            <person name="Istiqomah I."/>
            <person name="Jumina J."/>
        </authorList>
    </citation>
    <scope>NUCLEOTIDE SEQUENCE</scope>
    <source>
        <strain evidence="1">STKMTI.2</strain>
        <plasmid evidence="1">unnamed4</plasmid>
    </source>
</reference>
<evidence type="ECO:0000313" key="1">
    <source>
        <dbReference type="EMBL" id="QTH72953.1"/>
    </source>
</evidence>
<organism evidence="1 2">
    <name type="scientific">Pseudoalteromonas xiamenensis</name>
    <dbReference type="NCBI Taxonomy" id="882626"/>
    <lineage>
        <taxon>Bacteria</taxon>
        <taxon>Pseudomonadati</taxon>
        <taxon>Pseudomonadota</taxon>
        <taxon>Gammaproteobacteria</taxon>
        <taxon>Alteromonadales</taxon>
        <taxon>Pseudoalteromonadaceae</taxon>
        <taxon>Pseudoalteromonas</taxon>
    </lineage>
</organism>
<protein>
    <submittedName>
        <fullName evidence="1">Uncharacterized protein</fullName>
    </submittedName>
</protein>
<proteinExistence type="predicted"/>
<geneLocation type="plasmid" evidence="1 2">
    <name>unnamed4</name>
</geneLocation>
<dbReference type="Proteomes" id="UP000664904">
    <property type="component" value="Plasmid unnamed4"/>
</dbReference>
<accession>A0A975HMB0</accession>
<gene>
    <name evidence="1" type="ORF">J5O05_17470</name>
</gene>
<sequence>MNKTRIENNTFRNLPGFTQFNACVGNNGNPGMAYYARGFMDAALELGAVALQSESVIRLDELVYPISFNVRHGLEVWLKHFLHKLSFIRSKDLYAQPEPGEAKIRLSDDMMVRTHDIKIFWAWFRFNSEQRDGRFLKINEQLDEYVLPITLNALWLSFVLLKPEPRTTDKL</sequence>
<evidence type="ECO:0000313" key="2">
    <source>
        <dbReference type="Proteomes" id="UP000664904"/>
    </source>
</evidence>
<keyword evidence="2" id="KW-1185">Reference proteome</keyword>
<dbReference type="AlphaFoldDB" id="A0A975HMB0"/>